<proteinExistence type="predicted"/>
<dbReference type="STRING" id="1121298.SAMN05444401_3546"/>
<dbReference type="InterPro" id="IPR008767">
    <property type="entry name" value="Phage_SPP1_head-tail_adaptor"/>
</dbReference>
<evidence type="ECO:0000313" key="1">
    <source>
        <dbReference type="EMBL" id="SHJ64155.1"/>
    </source>
</evidence>
<sequence>MKIKTDDIGFISFNDGVMFFGEIKTLLNTAKKKTGEEFTQKGKLFFKELSARESDVIIANNQGYRLDKKIQTYFRPEVSRKNKVKINNELFDIKSLDSDKKFMYIYLQKVGD</sequence>
<dbReference type="OrthoDB" id="2362069at2"/>
<name>A0A1M6KYU5_9CLOT</name>
<evidence type="ECO:0000313" key="2">
    <source>
        <dbReference type="Proteomes" id="UP000184080"/>
    </source>
</evidence>
<dbReference type="AlphaFoldDB" id="A0A1M6KYU5"/>
<reference evidence="1 2" key="1">
    <citation type="submission" date="2016-11" db="EMBL/GenBank/DDBJ databases">
        <authorList>
            <person name="Jaros S."/>
            <person name="Januszkiewicz K."/>
            <person name="Wedrychowicz H."/>
        </authorList>
    </citation>
    <scope>NUCLEOTIDE SEQUENCE [LARGE SCALE GENOMIC DNA]</scope>
    <source>
        <strain evidence="1 2">DSM 21864</strain>
    </source>
</reference>
<accession>A0A1M6KYU5</accession>
<gene>
    <name evidence="1" type="ORF">SAMN05444401_3546</name>
</gene>
<dbReference type="NCBIfam" id="TIGR01563">
    <property type="entry name" value="gp16_SPP1"/>
    <property type="match status" value="1"/>
</dbReference>
<keyword evidence="2" id="KW-1185">Reference proteome</keyword>
<dbReference type="EMBL" id="FQZO01000006">
    <property type="protein sequence ID" value="SHJ64155.1"/>
    <property type="molecule type" value="Genomic_DNA"/>
</dbReference>
<organism evidence="1 2">
    <name type="scientific">Clostridium amylolyticum</name>
    <dbReference type="NCBI Taxonomy" id="1121298"/>
    <lineage>
        <taxon>Bacteria</taxon>
        <taxon>Bacillati</taxon>
        <taxon>Bacillota</taxon>
        <taxon>Clostridia</taxon>
        <taxon>Eubacteriales</taxon>
        <taxon>Clostridiaceae</taxon>
        <taxon>Clostridium</taxon>
    </lineage>
</organism>
<dbReference type="Proteomes" id="UP000184080">
    <property type="component" value="Unassembled WGS sequence"/>
</dbReference>
<protein>
    <submittedName>
        <fullName evidence="1">Phage head-tail adaptor, putative, SPP1 family</fullName>
    </submittedName>
</protein>
<dbReference type="RefSeq" id="WP_083599959.1">
    <property type="nucleotide sequence ID" value="NZ_FQZO01000006.1"/>
</dbReference>